<proteinExistence type="predicted"/>
<name>A0ABQ8FCS4_9FUNG</name>
<organism evidence="2 3">
    <name type="scientific">Batrachochytrium salamandrivorans</name>
    <dbReference type="NCBI Taxonomy" id="1357716"/>
    <lineage>
        <taxon>Eukaryota</taxon>
        <taxon>Fungi</taxon>
        <taxon>Fungi incertae sedis</taxon>
        <taxon>Chytridiomycota</taxon>
        <taxon>Chytridiomycota incertae sedis</taxon>
        <taxon>Chytridiomycetes</taxon>
        <taxon>Rhizophydiales</taxon>
        <taxon>Rhizophydiales incertae sedis</taxon>
        <taxon>Batrachochytrium</taxon>
    </lineage>
</organism>
<gene>
    <name evidence="2" type="ORF">BASA50_005359</name>
</gene>
<protein>
    <submittedName>
        <fullName evidence="2">Uncharacterized protein</fullName>
    </submittedName>
</protein>
<evidence type="ECO:0000313" key="2">
    <source>
        <dbReference type="EMBL" id="KAH6596062.1"/>
    </source>
</evidence>
<comment type="caution">
    <text evidence="2">The sequence shown here is derived from an EMBL/GenBank/DDBJ whole genome shotgun (WGS) entry which is preliminary data.</text>
</comment>
<evidence type="ECO:0000256" key="1">
    <source>
        <dbReference type="SAM" id="MobiDB-lite"/>
    </source>
</evidence>
<keyword evidence="3" id="KW-1185">Reference proteome</keyword>
<accession>A0ABQ8FCS4</accession>
<feature type="compositionally biased region" description="Basic and acidic residues" evidence="1">
    <location>
        <begin position="346"/>
        <end position="359"/>
    </location>
</feature>
<reference evidence="2 3" key="1">
    <citation type="submission" date="2021-02" db="EMBL/GenBank/DDBJ databases">
        <title>Variation within the Batrachochytrium salamandrivorans European outbreak.</title>
        <authorList>
            <person name="Kelly M."/>
            <person name="Pasmans F."/>
            <person name="Shea T.P."/>
            <person name="Munoz J.F."/>
            <person name="Carranza S."/>
            <person name="Cuomo C.A."/>
            <person name="Martel A."/>
        </authorList>
    </citation>
    <scope>NUCLEOTIDE SEQUENCE [LARGE SCALE GENOMIC DNA]</scope>
    <source>
        <strain evidence="2 3">AMFP18/2</strain>
    </source>
</reference>
<feature type="region of interest" description="Disordered" evidence="1">
    <location>
        <begin position="325"/>
        <end position="366"/>
    </location>
</feature>
<sequence>MDPDTPLMFDIEDIVHVDWVVPDSTQPPVTKLTRSTPTSPTTAITELDPAVGPMSLSLEVLAADNLHLALNDTSLTVQDAIPYDSKEESKHGDQYDGSFQSAAMVRMARLESDPFELISCAELLADDASLSTNDGCSDLVLLSSSASIDSAESDRSSQTDSTVPDVIMEESLCTSTSSPESALIPATHLGANDVPLGLDSGVDALVVDSTPQTTDALPLVSMSVSVLPLEHDPNGNSVNPIETQDSNAAVKSYSEMLPIIKDDALCCPLIQSNVCKGGVEQGGIILINDDIVRQMAANGDDMAHIDPANDRSTLSTVECRAGESAGLQGKSLTDEAASSAKTVSTDPKDPTDNVPEKVTHCSGQDDPEPPSAALLVATHDAVVEPPCTLFCPFGKVMSTMAYWVDQIISDIDICCYMLLLALLILTLCIGSSISTSRHQEYVLKGDPYMPVSMIGPPASLDLSICDLFAEKRCMRLDAACPQQLEGVKTNQEEVVKHPLNSLQQRDPHSTKSLRPLYPFVETRLRRQRLIPSTPISIDVMTAYETPHSAPSSAFHTSLQSTFIRNALTLGNVAACLTEEMIPILQSSHPLLQSMLGSLPRCDSTKKNPWEVDDHRKQDTKVLNKKPGESVEDRVGIFGFKISAQSILGLVPVCLQSKALIRFVKKLFWRLGTSTSYIKRRLLTVKGQLKDKIVQVSRRMGMMFKRMKGLFDTSR</sequence>
<dbReference type="Proteomes" id="UP001648503">
    <property type="component" value="Unassembled WGS sequence"/>
</dbReference>
<dbReference type="EMBL" id="JAFCIX010000249">
    <property type="protein sequence ID" value="KAH6596062.1"/>
    <property type="molecule type" value="Genomic_DNA"/>
</dbReference>
<evidence type="ECO:0000313" key="3">
    <source>
        <dbReference type="Proteomes" id="UP001648503"/>
    </source>
</evidence>